<dbReference type="InterPro" id="IPR008920">
    <property type="entry name" value="TF_FadR/GntR_C"/>
</dbReference>
<dbReference type="InterPro" id="IPR000524">
    <property type="entry name" value="Tscrpt_reg_HTH_GntR"/>
</dbReference>
<dbReference type="PANTHER" id="PTHR43537">
    <property type="entry name" value="TRANSCRIPTIONAL REGULATOR, GNTR FAMILY"/>
    <property type="match status" value="1"/>
</dbReference>
<dbReference type="CDD" id="cd07377">
    <property type="entry name" value="WHTH_GntR"/>
    <property type="match status" value="1"/>
</dbReference>
<dbReference type="OrthoDB" id="8631299at2"/>
<evidence type="ECO:0000256" key="2">
    <source>
        <dbReference type="ARBA" id="ARBA00023125"/>
    </source>
</evidence>
<dbReference type="PRINTS" id="PR00035">
    <property type="entry name" value="HTHGNTR"/>
</dbReference>
<dbReference type="SMART" id="SM00345">
    <property type="entry name" value="HTH_GNTR"/>
    <property type="match status" value="1"/>
</dbReference>
<proteinExistence type="predicted"/>
<accession>A0A1G8KMB0</accession>
<keyword evidence="3" id="KW-0804">Transcription</keyword>
<name>A0A1G8KMB0_9RHOO</name>
<dbReference type="Gene3D" id="1.10.10.10">
    <property type="entry name" value="Winged helix-like DNA-binding domain superfamily/Winged helix DNA-binding domain"/>
    <property type="match status" value="1"/>
</dbReference>
<evidence type="ECO:0000313" key="5">
    <source>
        <dbReference type="EMBL" id="SDI44549.1"/>
    </source>
</evidence>
<dbReference type="SUPFAM" id="SSF46785">
    <property type="entry name" value="Winged helix' DNA-binding domain"/>
    <property type="match status" value="1"/>
</dbReference>
<evidence type="ECO:0000256" key="1">
    <source>
        <dbReference type="ARBA" id="ARBA00023015"/>
    </source>
</evidence>
<dbReference type="RefSeq" id="WP_091939418.1">
    <property type="nucleotide sequence ID" value="NZ_FNCY01000019.1"/>
</dbReference>
<dbReference type="PROSITE" id="PS50949">
    <property type="entry name" value="HTH_GNTR"/>
    <property type="match status" value="1"/>
</dbReference>
<evidence type="ECO:0000313" key="6">
    <source>
        <dbReference type="Proteomes" id="UP000198607"/>
    </source>
</evidence>
<gene>
    <name evidence="5" type="ORF">SAMN05660652_03439</name>
</gene>
<sequence>MTKKSTKAADAKPQTLVDHVYHEILNRILYNIWGTGHQALEQELAEELGVSRTPVREALIRLQRDGLVKVVPRHGMRVLPISLKDIQEIHQILTSLEALAVELAAARNLSDSDLKLLEKTTRRMEIAHASGDIKAWAEADEDFHCALVSLSGNRILTEVVDNFWGRAQRARLTMLSLRKSTEESTIEHTRLLKAIRDGNPSLAREALEQHRKRGIANLAELMEQHRNILKLS</sequence>
<dbReference type="SUPFAM" id="SSF48008">
    <property type="entry name" value="GntR ligand-binding domain-like"/>
    <property type="match status" value="1"/>
</dbReference>
<reference evidence="5 6" key="1">
    <citation type="submission" date="2016-10" db="EMBL/GenBank/DDBJ databases">
        <authorList>
            <person name="de Groot N.N."/>
        </authorList>
    </citation>
    <scope>NUCLEOTIDE SEQUENCE [LARGE SCALE GENOMIC DNA]</scope>
    <source>
        <strain evidence="5 6">DSM 5885</strain>
    </source>
</reference>
<keyword evidence="2 5" id="KW-0238">DNA-binding</keyword>
<protein>
    <submittedName>
        <fullName evidence="5">DNA-binding transcriptional regulator, GntR family</fullName>
    </submittedName>
</protein>
<dbReference type="GO" id="GO:0003700">
    <property type="term" value="F:DNA-binding transcription factor activity"/>
    <property type="evidence" value="ECO:0007669"/>
    <property type="project" value="InterPro"/>
</dbReference>
<dbReference type="PANTHER" id="PTHR43537:SF24">
    <property type="entry name" value="GLUCONATE OPERON TRANSCRIPTIONAL REPRESSOR"/>
    <property type="match status" value="1"/>
</dbReference>
<dbReference type="EMBL" id="FNCY01000019">
    <property type="protein sequence ID" value="SDI44549.1"/>
    <property type="molecule type" value="Genomic_DNA"/>
</dbReference>
<dbReference type="AlphaFoldDB" id="A0A1G8KMB0"/>
<dbReference type="InterPro" id="IPR036388">
    <property type="entry name" value="WH-like_DNA-bd_sf"/>
</dbReference>
<dbReference type="Pfam" id="PF00392">
    <property type="entry name" value="GntR"/>
    <property type="match status" value="1"/>
</dbReference>
<dbReference type="GO" id="GO:0003677">
    <property type="term" value="F:DNA binding"/>
    <property type="evidence" value="ECO:0007669"/>
    <property type="project" value="UniProtKB-KW"/>
</dbReference>
<keyword evidence="6" id="KW-1185">Reference proteome</keyword>
<feature type="domain" description="HTH gntR-type" evidence="4">
    <location>
        <begin position="14"/>
        <end position="81"/>
    </location>
</feature>
<evidence type="ECO:0000256" key="3">
    <source>
        <dbReference type="ARBA" id="ARBA00023163"/>
    </source>
</evidence>
<keyword evidence="1" id="KW-0805">Transcription regulation</keyword>
<dbReference type="STRING" id="83767.SAMN05660652_03439"/>
<dbReference type="InterPro" id="IPR036390">
    <property type="entry name" value="WH_DNA-bd_sf"/>
</dbReference>
<dbReference type="Pfam" id="PF07729">
    <property type="entry name" value="FCD"/>
    <property type="match status" value="1"/>
</dbReference>
<dbReference type="InterPro" id="IPR011711">
    <property type="entry name" value="GntR_C"/>
</dbReference>
<dbReference type="SMART" id="SM00895">
    <property type="entry name" value="FCD"/>
    <property type="match status" value="1"/>
</dbReference>
<dbReference type="Proteomes" id="UP000198607">
    <property type="component" value="Unassembled WGS sequence"/>
</dbReference>
<dbReference type="Gene3D" id="1.20.120.530">
    <property type="entry name" value="GntR ligand-binding domain-like"/>
    <property type="match status" value="1"/>
</dbReference>
<organism evidence="5 6">
    <name type="scientific">Propionivibrio dicarboxylicus</name>
    <dbReference type="NCBI Taxonomy" id="83767"/>
    <lineage>
        <taxon>Bacteria</taxon>
        <taxon>Pseudomonadati</taxon>
        <taxon>Pseudomonadota</taxon>
        <taxon>Betaproteobacteria</taxon>
        <taxon>Rhodocyclales</taxon>
        <taxon>Rhodocyclaceae</taxon>
        <taxon>Propionivibrio</taxon>
    </lineage>
</organism>
<evidence type="ECO:0000259" key="4">
    <source>
        <dbReference type="PROSITE" id="PS50949"/>
    </source>
</evidence>